<evidence type="ECO:0000313" key="3">
    <source>
        <dbReference type="Proteomes" id="UP000627446"/>
    </source>
</evidence>
<feature type="domain" description="DUF6701" evidence="1">
    <location>
        <begin position="387"/>
        <end position="1005"/>
    </location>
</feature>
<comment type="caution">
    <text evidence="2">The sequence shown here is derived from an EMBL/GenBank/DDBJ whole genome shotgun (WGS) entry which is preliminary data.</text>
</comment>
<keyword evidence="3" id="KW-1185">Reference proteome</keyword>
<accession>A0A923HQJ6</accession>
<organism evidence="2 3">
    <name type="scientific">Undibacterium nitidum</name>
    <dbReference type="NCBI Taxonomy" id="2762298"/>
    <lineage>
        <taxon>Bacteria</taxon>
        <taxon>Pseudomonadati</taxon>
        <taxon>Pseudomonadota</taxon>
        <taxon>Betaproteobacteria</taxon>
        <taxon>Burkholderiales</taxon>
        <taxon>Oxalobacteraceae</taxon>
        <taxon>Undibacterium</taxon>
    </lineage>
</organism>
<dbReference type="EMBL" id="JACOFZ010000004">
    <property type="protein sequence ID" value="MBC3882113.1"/>
    <property type="molecule type" value="Genomic_DNA"/>
</dbReference>
<dbReference type="Pfam" id="PF20419">
    <property type="entry name" value="DUF6701"/>
    <property type="match status" value="1"/>
</dbReference>
<gene>
    <name evidence="2" type="ORF">H8K36_12045</name>
</gene>
<evidence type="ECO:0000259" key="1">
    <source>
        <dbReference type="Pfam" id="PF20419"/>
    </source>
</evidence>
<dbReference type="AlphaFoldDB" id="A0A923HQJ6"/>
<reference evidence="2" key="1">
    <citation type="submission" date="2020-08" db="EMBL/GenBank/DDBJ databases">
        <title>Novel species isolated from subtropical streams in China.</title>
        <authorList>
            <person name="Lu H."/>
        </authorList>
    </citation>
    <scope>NUCLEOTIDE SEQUENCE</scope>
    <source>
        <strain evidence="2">LX22W</strain>
    </source>
</reference>
<protein>
    <recommendedName>
        <fullName evidence="1">DUF6701 domain-containing protein</fullName>
    </recommendedName>
</protein>
<dbReference type="RefSeq" id="WP_186916728.1">
    <property type="nucleotide sequence ID" value="NZ_JACOFZ010000004.1"/>
</dbReference>
<evidence type="ECO:0000313" key="2">
    <source>
        <dbReference type="EMBL" id="MBC3882113.1"/>
    </source>
</evidence>
<dbReference type="Proteomes" id="UP000627446">
    <property type="component" value="Unassembled WGS sequence"/>
</dbReference>
<dbReference type="InterPro" id="IPR046524">
    <property type="entry name" value="DUF6701"/>
</dbReference>
<proteinExistence type="predicted"/>
<sequence length="1006" mass="104455">MFFFVHVSAFAQVVEFNSTGGTTATNGLHFYIENTTKIQVRRLNNTGQVYNPNSIPPSTTLDNGVFIRGNGLLYGPSHTVTTFNPTGGMYNTATIDPTIPANPSSSGVQQSARNVVAITNGPQATIIWKYTTPLDFLTAEVTLTIPNTYPVSVANPVRYFHVFDTYLGGSDNGCGVNVAGTKRIVGTYSSLGGATPCPTSTALPTTGTVVESFRERTGTFSSYCAAGWSSFFINGGVNCSVLQTTPLSNTITTTLQDTGIGIAYDFTAPGTYTFSYDFVIGTTSVPAYDHIEIRHDGSATLCPENLVVLACTSSTVPCPPLSIVNTGTLTGGINLVPAAPGASITPATFSIGGSGSTANVTLQATSASAGTYTLVATGLSQAPLNGTRCTNAAGTASSTCDIAITNTPCVTGFECLETGAPYNTPVTAVNRNPLYTKLVNTDFKFDVVAVGVAGAVSTAYAGNVFVELYDDATAPACTSAIALAGTTNSLTFAASDNGRKTLTANLNLANAYGKLRCRVRENVATSPVTACSSDSFTVRPTSIVSVTSNANADGGGISANSSTFFKTGANFSLSADTGIVGYNGTPKINTALLEWLNVPATGLAAPGTGTLAGLFTTAANAVNGNGASGATFTYDEVGYFRFKAQGVFDDSFTANSNDASNNDCTNDASNVLVGGKYGCKFGNTSVTNHFGRFVPDHLTVSPYSFIEPCTGFTYMDQPFSLTATIEGRNAANNRTFNYSGIFGRGVVSSELENANNGVALDSTRLTTTTPSWTSGRYLYSASNFSRLAVADGPYDAMAIGVNVTDPDGIKLVDRDMQANTTTCTADSAGTSNGTCTAKKIADTRMRQGRVKLLNAYGSEKLALPLPLKIEYWAGVNAGWTTNALDTSCTFPVATNYASSFSFTFPAGTTAKPNNLAACETAVSVSPLKLSAPGVGNSGFADITLNLGAASGTQCTSVGGVGGAAGSLSKPWLQFNWTGTGNTNPKARVNFGIYKKGNEFIYLREVH</sequence>
<name>A0A923HQJ6_9BURK</name>